<dbReference type="Proteomes" id="UP000662572">
    <property type="component" value="Unassembled WGS sequence"/>
</dbReference>
<dbReference type="PANTHER" id="PTHR30273:SF2">
    <property type="entry name" value="PROTEIN FECR"/>
    <property type="match status" value="1"/>
</dbReference>
<proteinExistence type="predicted"/>
<evidence type="ECO:0000313" key="3">
    <source>
        <dbReference type="Proteomes" id="UP000662572"/>
    </source>
</evidence>
<evidence type="ECO:0000259" key="1">
    <source>
        <dbReference type="Pfam" id="PF04773"/>
    </source>
</evidence>
<evidence type="ECO:0000313" key="2">
    <source>
        <dbReference type="EMBL" id="GGZ29031.1"/>
    </source>
</evidence>
<sequence length="324" mass="35506">MFVAARASGHWDADRQAVLDRWLAEDTRHQGAFFRAEAAFAMLNRARVMGAGVRAEDIPSPLFEPEPLPQIAPRPASPTRRHLLKTGGLLAATATGAALMLPLWSGRARLETQVGELRKVPLKDRSVASVNTDSALDIALTPTRRDIKLVKGEVWFQVAKDPERPFVVAADTVRARAVGTAFGVRRFEAGAEVMVSEGVVEVWNTHAPETPVRIKAGDKVFVPYAPQPVPEPLRAEFAPDVIDRKLAWRDGQIALDNDSLSRAAAEFNRYNSRKIVIADPALNDEKLVGWFRADQPDTFARAVNVALNAPVTIDDERIVIGSAE</sequence>
<dbReference type="InterPro" id="IPR012373">
    <property type="entry name" value="Ferrdict_sens_TM"/>
</dbReference>
<gene>
    <name evidence="2" type="ORF">GCM10011273_13720</name>
</gene>
<keyword evidence="3" id="KW-1185">Reference proteome</keyword>
<dbReference type="EMBL" id="BMZB01000001">
    <property type="protein sequence ID" value="GGZ29031.1"/>
    <property type="molecule type" value="Genomic_DNA"/>
</dbReference>
<reference evidence="2" key="2">
    <citation type="submission" date="2020-09" db="EMBL/GenBank/DDBJ databases">
        <authorList>
            <person name="Sun Q."/>
            <person name="Kim S."/>
        </authorList>
    </citation>
    <scope>NUCLEOTIDE SEQUENCE</scope>
    <source>
        <strain evidence="2">KCTC 32296</strain>
    </source>
</reference>
<dbReference type="Pfam" id="PF04773">
    <property type="entry name" value="FecR"/>
    <property type="match status" value="1"/>
</dbReference>
<dbReference type="PIRSF" id="PIRSF018266">
    <property type="entry name" value="FecR"/>
    <property type="match status" value="1"/>
</dbReference>
<name>A0A918Q0D0_9CAUL</name>
<dbReference type="Gene3D" id="3.55.50.30">
    <property type="match status" value="1"/>
</dbReference>
<accession>A0A918Q0D0</accession>
<dbReference type="GO" id="GO:0016989">
    <property type="term" value="F:sigma factor antagonist activity"/>
    <property type="evidence" value="ECO:0007669"/>
    <property type="project" value="TreeGrafter"/>
</dbReference>
<dbReference type="InterPro" id="IPR006860">
    <property type="entry name" value="FecR"/>
</dbReference>
<protein>
    <submittedName>
        <fullName evidence="2">Iron dicitrate transporter FecR</fullName>
    </submittedName>
</protein>
<organism evidence="2 3">
    <name type="scientific">Asticcacaulis endophyticus</name>
    <dbReference type="NCBI Taxonomy" id="1395890"/>
    <lineage>
        <taxon>Bacteria</taxon>
        <taxon>Pseudomonadati</taxon>
        <taxon>Pseudomonadota</taxon>
        <taxon>Alphaproteobacteria</taxon>
        <taxon>Caulobacterales</taxon>
        <taxon>Caulobacteraceae</taxon>
        <taxon>Asticcacaulis</taxon>
    </lineage>
</organism>
<feature type="domain" description="FecR protein" evidence="1">
    <location>
        <begin position="109"/>
        <end position="201"/>
    </location>
</feature>
<reference evidence="2" key="1">
    <citation type="journal article" date="2014" name="Int. J. Syst. Evol. Microbiol.">
        <title>Complete genome sequence of Corynebacterium casei LMG S-19264T (=DSM 44701T), isolated from a smear-ripened cheese.</title>
        <authorList>
            <consortium name="US DOE Joint Genome Institute (JGI-PGF)"/>
            <person name="Walter F."/>
            <person name="Albersmeier A."/>
            <person name="Kalinowski J."/>
            <person name="Ruckert C."/>
        </authorList>
    </citation>
    <scope>NUCLEOTIDE SEQUENCE</scope>
    <source>
        <strain evidence="2">KCTC 32296</strain>
    </source>
</reference>
<dbReference type="Gene3D" id="2.60.120.1440">
    <property type="match status" value="1"/>
</dbReference>
<comment type="caution">
    <text evidence="2">The sequence shown here is derived from an EMBL/GenBank/DDBJ whole genome shotgun (WGS) entry which is preliminary data.</text>
</comment>
<dbReference type="PANTHER" id="PTHR30273">
    <property type="entry name" value="PERIPLASMIC SIGNAL SENSOR AND SIGMA FACTOR ACTIVATOR FECR-RELATED"/>
    <property type="match status" value="1"/>
</dbReference>
<dbReference type="AlphaFoldDB" id="A0A918Q0D0"/>